<dbReference type="GO" id="GO:0046872">
    <property type="term" value="F:metal ion binding"/>
    <property type="evidence" value="ECO:0007669"/>
    <property type="project" value="UniProtKB-KW"/>
</dbReference>
<dbReference type="GO" id="GO:0008652">
    <property type="term" value="P:amino acid biosynthetic process"/>
    <property type="evidence" value="ECO:0007669"/>
    <property type="project" value="UniProtKB-KW"/>
</dbReference>
<evidence type="ECO:0000256" key="1">
    <source>
        <dbReference type="ARBA" id="ARBA00001393"/>
    </source>
</evidence>
<dbReference type="PIRSF" id="PIRSF001455">
    <property type="entry name" value="DHQ_synth"/>
    <property type="match status" value="1"/>
</dbReference>
<dbReference type="PANTHER" id="PTHR43622:SF7">
    <property type="entry name" value="3-DEHYDROQUINATE SYNTHASE, CHLOROPLASTIC"/>
    <property type="match status" value="1"/>
</dbReference>
<feature type="domain" description="3-dehydroquinate synthase N-terminal" evidence="20">
    <location>
        <begin position="68"/>
        <end position="180"/>
    </location>
</feature>
<feature type="binding site" evidence="19">
    <location>
        <position position="248"/>
    </location>
    <ligand>
        <name>Zn(2+)</name>
        <dbReference type="ChEBI" id="CHEBI:29105"/>
    </ligand>
</feature>
<keyword evidence="18 19" id="KW-0170">Cobalt</keyword>
<comment type="pathway">
    <text evidence="6 19">Metabolic intermediate biosynthesis; chorismate biosynthesis; chorismate from D-erythrose 4-phosphate and phosphoenolpyruvate: step 2/7.</text>
</comment>
<dbReference type="InterPro" id="IPR016037">
    <property type="entry name" value="DHQ_synth_AroB"/>
</dbReference>
<keyword evidence="10 19" id="KW-0963">Cytoplasm</keyword>
<keyword evidence="14 19" id="KW-0862">Zinc</keyword>
<dbReference type="Proteomes" id="UP000253307">
    <property type="component" value="Unassembled WGS sequence"/>
</dbReference>
<accession>A0A368BYC4</accession>
<dbReference type="GO" id="GO:0000166">
    <property type="term" value="F:nucleotide binding"/>
    <property type="evidence" value="ECO:0007669"/>
    <property type="project" value="UniProtKB-KW"/>
</dbReference>
<protein>
    <recommendedName>
        <fullName evidence="9 19">3-dehydroquinate synthase</fullName>
        <shortName evidence="19">DHQS</shortName>
        <ecNumber evidence="8 19">4.2.3.4</ecNumber>
    </recommendedName>
</protein>
<keyword evidence="13 19" id="KW-0547">Nucleotide-binding</keyword>
<dbReference type="InterPro" id="IPR030960">
    <property type="entry name" value="DHQS/DOIS_N"/>
</dbReference>
<evidence type="ECO:0000256" key="2">
    <source>
        <dbReference type="ARBA" id="ARBA00001911"/>
    </source>
</evidence>
<gene>
    <name evidence="19 22" type="primary">aroB</name>
    <name evidence="22" type="ORF">DBW96_01880</name>
</gene>
<feature type="binding site" evidence="19">
    <location>
        <position position="152"/>
    </location>
    <ligand>
        <name>NAD(+)</name>
        <dbReference type="ChEBI" id="CHEBI:57540"/>
    </ligand>
</feature>
<evidence type="ECO:0000256" key="4">
    <source>
        <dbReference type="ARBA" id="ARBA00003485"/>
    </source>
</evidence>
<comment type="function">
    <text evidence="4 19">Catalyzes the conversion of 3-deoxy-D-arabino-heptulosonate 7-phosphate (DAHP) to dehydroquinate (DHQ).</text>
</comment>
<evidence type="ECO:0000256" key="8">
    <source>
        <dbReference type="ARBA" id="ARBA00013031"/>
    </source>
</evidence>
<keyword evidence="16 19" id="KW-0057">Aromatic amino acid biosynthesis</keyword>
<dbReference type="GO" id="GO:0009073">
    <property type="term" value="P:aromatic amino acid family biosynthetic process"/>
    <property type="evidence" value="ECO:0007669"/>
    <property type="project" value="UniProtKB-KW"/>
</dbReference>
<evidence type="ECO:0000256" key="15">
    <source>
        <dbReference type="ARBA" id="ARBA00023027"/>
    </source>
</evidence>
<evidence type="ECO:0000256" key="11">
    <source>
        <dbReference type="ARBA" id="ARBA00022605"/>
    </source>
</evidence>
<dbReference type="GO" id="GO:0003856">
    <property type="term" value="F:3-dehydroquinate synthase activity"/>
    <property type="evidence" value="ECO:0007669"/>
    <property type="project" value="UniProtKB-UniRule"/>
</dbReference>
<dbReference type="FunFam" id="3.40.50.1970:FF:000007">
    <property type="entry name" value="Pentafunctional AROM polypeptide"/>
    <property type="match status" value="1"/>
</dbReference>
<evidence type="ECO:0000313" key="23">
    <source>
        <dbReference type="Proteomes" id="UP000253307"/>
    </source>
</evidence>
<dbReference type="HAMAP" id="MF_00110">
    <property type="entry name" value="DHQ_synthase"/>
    <property type="match status" value="1"/>
</dbReference>
<dbReference type="SUPFAM" id="SSF56796">
    <property type="entry name" value="Dehydroquinate synthase-like"/>
    <property type="match status" value="1"/>
</dbReference>
<evidence type="ECO:0000256" key="10">
    <source>
        <dbReference type="ARBA" id="ARBA00022490"/>
    </source>
</evidence>
<dbReference type="EC" id="4.2.3.4" evidence="8 19"/>
<feature type="binding site" evidence="19">
    <location>
        <position position="185"/>
    </location>
    <ligand>
        <name>Zn(2+)</name>
        <dbReference type="ChEBI" id="CHEBI:29105"/>
    </ligand>
</feature>
<feature type="binding site" evidence="19">
    <location>
        <begin position="130"/>
        <end position="131"/>
    </location>
    <ligand>
        <name>NAD(+)</name>
        <dbReference type="ChEBI" id="CHEBI:57540"/>
    </ligand>
</feature>
<evidence type="ECO:0000256" key="17">
    <source>
        <dbReference type="ARBA" id="ARBA00023239"/>
    </source>
</evidence>
<evidence type="ECO:0000256" key="9">
    <source>
        <dbReference type="ARBA" id="ARBA00017684"/>
    </source>
</evidence>
<organism evidence="22 23">
    <name type="scientific">SAR86 cluster bacterium</name>
    <dbReference type="NCBI Taxonomy" id="2030880"/>
    <lineage>
        <taxon>Bacteria</taxon>
        <taxon>Pseudomonadati</taxon>
        <taxon>Pseudomonadota</taxon>
        <taxon>Gammaproteobacteria</taxon>
        <taxon>SAR86 cluster</taxon>
    </lineage>
</organism>
<comment type="catalytic activity">
    <reaction evidence="1 19">
        <text>7-phospho-2-dehydro-3-deoxy-D-arabino-heptonate = 3-dehydroquinate + phosphate</text>
        <dbReference type="Rhea" id="RHEA:21968"/>
        <dbReference type="ChEBI" id="CHEBI:32364"/>
        <dbReference type="ChEBI" id="CHEBI:43474"/>
        <dbReference type="ChEBI" id="CHEBI:58394"/>
        <dbReference type="EC" id="4.2.3.4"/>
    </reaction>
</comment>
<evidence type="ECO:0000256" key="16">
    <source>
        <dbReference type="ARBA" id="ARBA00023141"/>
    </source>
</evidence>
<sequence>MKINLTIKSRFKSYSVIIQDKGANKSNLKPYVANRNNILIISDSGIPKKYINDLKKTIRLCGASAKVLTISNGEQSKSFKNYQYILEHLAEKNFARDDLIIALGGGVVGDISGFVASTYLRGIDFIQIPTTLLAQVDSSVGGKTAINSKNGKNLFGAFYNPSLVIIDPSHLNSLAEREFKAGLAEVIKYGLIDNRKLFNYLKKNYASILDKNTKALSFIISESIKSKAKIVQQDEREKGLRAILNFGHTFGHALEAKYKYKKYLHGEAVAIGMRCASKISLELKLITTKEFEAVLELFDKLKIKSNLPNLKLNDLMPYLKRDKKILKGKIRFVLLDGISNAKIVDKVSSKVLRNIFN</sequence>
<feature type="binding site" evidence="19">
    <location>
        <position position="265"/>
    </location>
    <ligand>
        <name>Zn(2+)</name>
        <dbReference type="ChEBI" id="CHEBI:29105"/>
    </ligand>
</feature>
<keyword evidence="12 19" id="KW-0479">Metal-binding</keyword>
<evidence type="ECO:0000256" key="14">
    <source>
        <dbReference type="ARBA" id="ARBA00022833"/>
    </source>
</evidence>
<comment type="cofactor">
    <cofactor evidence="19">
        <name>Co(2+)</name>
        <dbReference type="ChEBI" id="CHEBI:48828"/>
    </cofactor>
    <cofactor evidence="19">
        <name>Zn(2+)</name>
        <dbReference type="ChEBI" id="CHEBI:29105"/>
    </cofactor>
    <text evidence="19">Binds 1 divalent metal cation per subunit. Can use either Co(2+) or Zn(2+).</text>
</comment>
<feature type="domain" description="3-dehydroquinate synthase C-terminal" evidence="21">
    <location>
        <begin position="182"/>
        <end position="324"/>
    </location>
</feature>
<dbReference type="CDD" id="cd08195">
    <property type="entry name" value="DHQS"/>
    <property type="match status" value="1"/>
</dbReference>
<comment type="caution">
    <text evidence="22">The sequence shown here is derived from an EMBL/GenBank/DDBJ whole genome shotgun (WGS) entry which is preliminary data.</text>
</comment>
<comment type="cofactor">
    <cofactor evidence="2 19">
        <name>NAD(+)</name>
        <dbReference type="ChEBI" id="CHEBI:57540"/>
    </cofactor>
</comment>
<proteinExistence type="inferred from homology"/>
<comment type="subcellular location">
    <subcellularLocation>
        <location evidence="5 19">Cytoplasm</location>
    </subcellularLocation>
</comment>
<dbReference type="PANTHER" id="PTHR43622">
    <property type="entry name" value="3-DEHYDROQUINATE SYNTHASE"/>
    <property type="match status" value="1"/>
</dbReference>
<name>A0A368BYC4_9GAMM</name>
<keyword evidence="11 19" id="KW-0028">Amino-acid biosynthesis</keyword>
<dbReference type="NCBIfam" id="TIGR01357">
    <property type="entry name" value="aroB"/>
    <property type="match status" value="1"/>
</dbReference>
<dbReference type="EMBL" id="QOPE01000010">
    <property type="protein sequence ID" value="RCL41867.1"/>
    <property type="molecule type" value="Genomic_DNA"/>
</dbReference>
<evidence type="ECO:0000256" key="19">
    <source>
        <dbReference type="HAMAP-Rule" id="MF_00110"/>
    </source>
</evidence>
<evidence type="ECO:0000256" key="3">
    <source>
        <dbReference type="ARBA" id="ARBA00001947"/>
    </source>
</evidence>
<comment type="cofactor">
    <cofactor evidence="3">
        <name>Zn(2+)</name>
        <dbReference type="ChEBI" id="CHEBI:29105"/>
    </cofactor>
</comment>
<comment type="similarity">
    <text evidence="7 19">Belongs to the sugar phosphate cyclases superfamily. Dehydroquinate synthase family.</text>
</comment>
<evidence type="ECO:0000256" key="13">
    <source>
        <dbReference type="ARBA" id="ARBA00022741"/>
    </source>
</evidence>
<dbReference type="Pfam" id="PF01761">
    <property type="entry name" value="DHQ_synthase"/>
    <property type="match status" value="1"/>
</dbReference>
<dbReference type="Gene3D" id="3.40.50.1970">
    <property type="match status" value="1"/>
</dbReference>
<dbReference type="InterPro" id="IPR056179">
    <property type="entry name" value="DHQS_C"/>
</dbReference>
<dbReference type="Pfam" id="PF24621">
    <property type="entry name" value="DHQS_C"/>
    <property type="match status" value="1"/>
</dbReference>
<dbReference type="GO" id="GO:0009423">
    <property type="term" value="P:chorismate biosynthetic process"/>
    <property type="evidence" value="ECO:0007669"/>
    <property type="project" value="UniProtKB-UniRule"/>
</dbReference>
<comment type="caution">
    <text evidence="19">Lacks conserved residue(s) required for the propagation of feature annotation.</text>
</comment>
<dbReference type="UniPathway" id="UPA00053">
    <property type="reaction ID" value="UER00085"/>
</dbReference>
<evidence type="ECO:0000256" key="12">
    <source>
        <dbReference type="ARBA" id="ARBA00022723"/>
    </source>
</evidence>
<reference evidence="22 23" key="1">
    <citation type="journal article" date="2018" name="Microbiome">
        <title>Fine metagenomic profile of the Mediterranean stratified and mixed water columns revealed by assembly and recruitment.</title>
        <authorList>
            <person name="Haro-Moreno J.M."/>
            <person name="Lopez-Perez M."/>
            <person name="De La Torre J.R."/>
            <person name="Picazo A."/>
            <person name="Camacho A."/>
            <person name="Rodriguez-Valera F."/>
        </authorList>
    </citation>
    <scope>NUCLEOTIDE SEQUENCE [LARGE SCALE GENOMIC DNA]</scope>
    <source>
        <strain evidence="22">MED-G82</strain>
    </source>
</reference>
<evidence type="ECO:0000259" key="21">
    <source>
        <dbReference type="Pfam" id="PF24621"/>
    </source>
</evidence>
<feature type="binding site" evidence="19">
    <location>
        <begin position="106"/>
        <end position="110"/>
    </location>
    <ligand>
        <name>NAD(+)</name>
        <dbReference type="ChEBI" id="CHEBI:57540"/>
    </ligand>
</feature>
<evidence type="ECO:0000259" key="20">
    <source>
        <dbReference type="Pfam" id="PF01761"/>
    </source>
</evidence>
<keyword evidence="17 19" id="KW-0456">Lyase</keyword>
<evidence type="ECO:0000256" key="5">
    <source>
        <dbReference type="ARBA" id="ARBA00004496"/>
    </source>
</evidence>
<evidence type="ECO:0000256" key="18">
    <source>
        <dbReference type="ARBA" id="ARBA00023285"/>
    </source>
</evidence>
<dbReference type="InterPro" id="IPR030963">
    <property type="entry name" value="DHQ_synth_fam"/>
</dbReference>
<dbReference type="AlphaFoldDB" id="A0A368BYC4"/>
<dbReference type="InterPro" id="IPR050071">
    <property type="entry name" value="Dehydroquinate_synthase"/>
</dbReference>
<dbReference type="GO" id="GO:0005737">
    <property type="term" value="C:cytoplasm"/>
    <property type="evidence" value="ECO:0007669"/>
    <property type="project" value="UniProtKB-SubCell"/>
</dbReference>
<evidence type="ECO:0000313" key="22">
    <source>
        <dbReference type="EMBL" id="RCL41867.1"/>
    </source>
</evidence>
<keyword evidence="15 19" id="KW-0520">NAD</keyword>
<dbReference type="Gene3D" id="1.20.1090.10">
    <property type="entry name" value="Dehydroquinate synthase-like - alpha domain"/>
    <property type="match status" value="1"/>
</dbReference>
<evidence type="ECO:0000256" key="6">
    <source>
        <dbReference type="ARBA" id="ARBA00004661"/>
    </source>
</evidence>
<evidence type="ECO:0000256" key="7">
    <source>
        <dbReference type="ARBA" id="ARBA00005412"/>
    </source>
</evidence>
<feature type="binding site" evidence="19">
    <location>
        <position position="143"/>
    </location>
    <ligand>
        <name>NAD(+)</name>
        <dbReference type="ChEBI" id="CHEBI:57540"/>
    </ligand>
</feature>